<dbReference type="Proteomes" id="UP000700596">
    <property type="component" value="Unassembled WGS sequence"/>
</dbReference>
<keyword evidence="2" id="KW-1185">Reference proteome</keyword>
<evidence type="ECO:0000313" key="2">
    <source>
        <dbReference type="Proteomes" id="UP000700596"/>
    </source>
</evidence>
<accession>A0A9P9IES4</accession>
<protein>
    <submittedName>
        <fullName evidence="1">Uncharacterized protein</fullName>
    </submittedName>
</protein>
<comment type="caution">
    <text evidence="1">The sequence shown here is derived from an EMBL/GenBank/DDBJ whole genome shotgun (WGS) entry which is preliminary data.</text>
</comment>
<name>A0A9P9IES4_9PLEO</name>
<dbReference type="AlphaFoldDB" id="A0A9P9IES4"/>
<gene>
    <name evidence="1" type="ORF">B0J11DRAFT_86248</name>
</gene>
<sequence length="104" mass="12017">MFHSVDFTMISLSFTTLCFPIHANLSCAISLLPFSNILYFSQRRRLCSQTIIEMLTLRYINLESSLVAQHFGIDSRDQNFHYPKQLSTTRPLASVHESHPSLPW</sequence>
<proteinExistence type="predicted"/>
<reference evidence="1" key="1">
    <citation type="journal article" date="2021" name="Nat. Commun.">
        <title>Genetic determinants of endophytism in the Arabidopsis root mycobiome.</title>
        <authorList>
            <person name="Mesny F."/>
            <person name="Miyauchi S."/>
            <person name="Thiergart T."/>
            <person name="Pickel B."/>
            <person name="Atanasova L."/>
            <person name="Karlsson M."/>
            <person name="Huettel B."/>
            <person name="Barry K.W."/>
            <person name="Haridas S."/>
            <person name="Chen C."/>
            <person name="Bauer D."/>
            <person name="Andreopoulos W."/>
            <person name="Pangilinan J."/>
            <person name="LaButti K."/>
            <person name="Riley R."/>
            <person name="Lipzen A."/>
            <person name="Clum A."/>
            <person name="Drula E."/>
            <person name="Henrissat B."/>
            <person name="Kohler A."/>
            <person name="Grigoriev I.V."/>
            <person name="Martin F.M."/>
            <person name="Hacquard S."/>
        </authorList>
    </citation>
    <scope>NUCLEOTIDE SEQUENCE</scope>
    <source>
        <strain evidence="1">MPI-CAGE-CH-0243</strain>
    </source>
</reference>
<organism evidence="1 2">
    <name type="scientific">Dendryphion nanum</name>
    <dbReference type="NCBI Taxonomy" id="256645"/>
    <lineage>
        <taxon>Eukaryota</taxon>
        <taxon>Fungi</taxon>
        <taxon>Dikarya</taxon>
        <taxon>Ascomycota</taxon>
        <taxon>Pezizomycotina</taxon>
        <taxon>Dothideomycetes</taxon>
        <taxon>Pleosporomycetidae</taxon>
        <taxon>Pleosporales</taxon>
        <taxon>Torulaceae</taxon>
        <taxon>Dendryphion</taxon>
    </lineage>
</organism>
<evidence type="ECO:0000313" key="1">
    <source>
        <dbReference type="EMBL" id="KAH7119133.1"/>
    </source>
</evidence>
<dbReference type="EMBL" id="JAGMWT010000012">
    <property type="protein sequence ID" value="KAH7119133.1"/>
    <property type="molecule type" value="Genomic_DNA"/>
</dbReference>